<keyword evidence="2" id="KW-0677">Repeat</keyword>
<evidence type="ECO:0000313" key="5">
    <source>
        <dbReference type="Proteomes" id="UP000515135"/>
    </source>
</evidence>
<dbReference type="Proteomes" id="UP000515135">
    <property type="component" value="Unplaced"/>
</dbReference>
<dbReference type="SMART" id="SM00181">
    <property type="entry name" value="EGF"/>
    <property type="match status" value="2"/>
</dbReference>
<protein>
    <submittedName>
        <fullName evidence="6">Complement component C1q receptor-like</fullName>
    </submittedName>
</protein>
<feature type="domain" description="EGF-like" evidence="4">
    <location>
        <begin position="79"/>
        <end position="94"/>
    </location>
</feature>
<dbReference type="PROSITE" id="PS01186">
    <property type="entry name" value="EGF_2"/>
    <property type="match status" value="2"/>
</dbReference>
<evidence type="ECO:0000313" key="6">
    <source>
        <dbReference type="RefSeq" id="XP_019624444.1"/>
    </source>
</evidence>
<proteinExistence type="predicted"/>
<dbReference type="InterPro" id="IPR050751">
    <property type="entry name" value="ECM_structural_protein"/>
</dbReference>
<dbReference type="RefSeq" id="XP_019624444.1">
    <property type="nucleotide sequence ID" value="XM_019768885.1"/>
</dbReference>
<dbReference type="GeneID" id="109470104"/>
<dbReference type="FunFam" id="2.10.25.10:FF:000240">
    <property type="entry name" value="Vitamin K-dependent protein S"/>
    <property type="match status" value="2"/>
</dbReference>
<dbReference type="OrthoDB" id="5977590at2759"/>
<dbReference type="GO" id="GO:0005509">
    <property type="term" value="F:calcium ion binding"/>
    <property type="evidence" value="ECO:0007669"/>
    <property type="project" value="InterPro"/>
</dbReference>
<evidence type="ECO:0000256" key="1">
    <source>
        <dbReference type="ARBA" id="ARBA00022536"/>
    </source>
</evidence>
<dbReference type="Gene3D" id="2.10.25.10">
    <property type="entry name" value="Laminin"/>
    <property type="match status" value="2"/>
</dbReference>
<dbReference type="InterPro" id="IPR018097">
    <property type="entry name" value="EGF_Ca-bd_CS"/>
</dbReference>
<dbReference type="PANTHER" id="PTHR24034">
    <property type="entry name" value="EGF-LIKE DOMAIN-CONTAINING PROTEIN"/>
    <property type="match status" value="1"/>
</dbReference>
<dbReference type="KEGG" id="bbel:109470104"/>
<keyword evidence="1" id="KW-0245">EGF-like domain</keyword>
<keyword evidence="5" id="KW-1185">Reference proteome</keyword>
<dbReference type="PROSITE" id="PS00010">
    <property type="entry name" value="ASX_HYDROXYL"/>
    <property type="match status" value="1"/>
</dbReference>
<accession>A0A6P4YRX1</accession>
<name>A0A6P4YRX1_BRABE</name>
<gene>
    <name evidence="6" type="primary">LOC109470104</name>
</gene>
<organism evidence="5 6">
    <name type="scientific">Branchiostoma belcheri</name>
    <name type="common">Amphioxus</name>
    <dbReference type="NCBI Taxonomy" id="7741"/>
    <lineage>
        <taxon>Eukaryota</taxon>
        <taxon>Metazoa</taxon>
        <taxon>Chordata</taxon>
        <taxon>Cephalochordata</taxon>
        <taxon>Leptocardii</taxon>
        <taxon>Amphioxiformes</taxon>
        <taxon>Branchiostomatidae</taxon>
        <taxon>Branchiostoma</taxon>
    </lineage>
</organism>
<evidence type="ECO:0000256" key="3">
    <source>
        <dbReference type="ARBA" id="ARBA00023157"/>
    </source>
</evidence>
<reference evidence="6" key="1">
    <citation type="submission" date="2025-08" db="UniProtKB">
        <authorList>
            <consortium name="RefSeq"/>
        </authorList>
    </citation>
    <scope>IDENTIFICATION</scope>
    <source>
        <tissue evidence="6">Gonad</tissue>
    </source>
</reference>
<dbReference type="SUPFAM" id="SSF57196">
    <property type="entry name" value="EGF/Laminin"/>
    <property type="match status" value="2"/>
</dbReference>
<dbReference type="InterPro" id="IPR000152">
    <property type="entry name" value="EGF-type_Asp/Asn_hydroxyl_site"/>
</dbReference>
<dbReference type="PANTHER" id="PTHR24034:SF204">
    <property type="entry name" value="ADHESION G PROTEIN-COUPLED RECEPTOR E1"/>
    <property type="match status" value="1"/>
</dbReference>
<dbReference type="InterPro" id="IPR001881">
    <property type="entry name" value="EGF-like_Ca-bd_dom"/>
</dbReference>
<dbReference type="SMART" id="SM00179">
    <property type="entry name" value="EGF_CA"/>
    <property type="match status" value="2"/>
</dbReference>
<dbReference type="PROSITE" id="PS01187">
    <property type="entry name" value="EGF_CA"/>
    <property type="match status" value="1"/>
</dbReference>
<dbReference type="AlphaFoldDB" id="A0A6P4YRX1"/>
<dbReference type="Pfam" id="PF14670">
    <property type="entry name" value="FXa_inhibition"/>
    <property type="match status" value="2"/>
</dbReference>
<feature type="domain" description="EGF-like" evidence="4">
    <location>
        <begin position="38"/>
        <end position="53"/>
    </location>
</feature>
<sequence length="97" mass="10054">MDCSTSMRYICETDVDECATGNGGCAQNCTNTVGSFSCSCYTGYKFNNDGVSCDDIDECASNNGGCSVNCNNTIGSFECYCGDGYVLDGDGVSCNGV</sequence>
<evidence type="ECO:0000256" key="2">
    <source>
        <dbReference type="ARBA" id="ARBA00022737"/>
    </source>
</evidence>
<keyword evidence="3" id="KW-1015">Disulfide bond</keyword>
<evidence type="ECO:0000259" key="4">
    <source>
        <dbReference type="PROSITE" id="PS01186"/>
    </source>
</evidence>
<dbReference type="InterPro" id="IPR000742">
    <property type="entry name" value="EGF"/>
</dbReference>